<evidence type="ECO:0000313" key="2">
    <source>
        <dbReference type="EMBL" id="NBG89099.1"/>
    </source>
</evidence>
<reference evidence="2 3" key="1">
    <citation type="submission" date="2019-04" db="EMBL/GenBank/DDBJ databases">
        <title>Isachenkonia alkalipeptolytica gen. nov. sp. nov. a new anaerobic, alkiliphilic organothrophic bacterium capable to reduce synthesized ferrihydrite isolated from a soda lake.</title>
        <authorList>
            <person name="Toshchakov S.V."/>
            <person name="Zavarzina D.G."/>
            <person name="Zhilina T.N."/>
            <person name="Kostrikina N.A."/>
            <person name="Kublanov I.V."/>
        </authorList>
    </citation>
    <scope>NUCLEOTIDE SEQUENCE [LARGE SCALE GENOMIC DNA]</scope>
    <source>
        <strain evidence="2 3">Z-1701</strain>
    </source>
</reference>
<dbReference type="PANTHER" id="PTHR11647:SF1">
    <property type="entry name" value="COLLAPSIN RESPONSE MEDIATOR PROTEIN"/>
    <property type="match status" value="1"/>
</dbReference>
<dbReference type="InterPro" id="IPR011059">
    <property type="entry name" value="Metal-dep_hydrolase_composite"/>
</dbReference>
<evidence type="ECO:0000313" key="3">
    <source>
        <dbReference type="Proteomes" id="UP000449710"/>
    </source>
</evidence>
<organism evidence="2 3">
    <name type="scientific">Isachenkonia alkalipeptolytica</name>
    <dbReference type="NCBI Taxonomy" id="2565777"/>
    <lineage>
        <taxon>Bacteria</taxon>
        <taxon>Bacillati</taxon>
        <taxon>Bacillota</taxon>
        <taxon>Clostridia</taxon>
        <taxon>Eubacteriales</taxon>
        <taxon>Clostridiaceae</taxon>
        <taxon>Isachenkonia</taxon>
    </lineage>
</organism>
<dbReference type="PANTHER" id="PTHR11647">
    <property type="entry name" value="HYDRANTOINASE/DIHYDROPYRIMIDINASE FAMILY MEMBER"/>
    <property type="match status" value="1"/>
</dbReference>
<feature type="domain" description="Amidohydrolase 3" evidence="1">
    <location>
        <begin position="44"/>
        <end position="231"/>
    </location>
</feature>
<accession>A0AA44BE98</accession>
<dbReference type="Gene3D" id="3.20.20.140">
    <property type="entry name" value="Metal-dependent hydrolases"/>
    <property type="match status" value="2"/>
</dbReference>
<gene>
    <name evidence="2" type="ORF">ISALK_11420</name>
</gene>
<comment type="caution">
    <text evidence="2">The sequence shown here is derived from an EMBL/GenBank/DDBJ whole genome shotgun (WGS) entry which is preliminary data.</text>
</comment>
<dbReference type="GO" id="GO:0016810">
    <property type="term" value="F:hydrolase activity, acting on carbon-nitrogen (but not peptide) bonds"/>
    <property type="evidence" value="ECO:0007669"/>
    <property type="project" value="InterPro"/>
</dbReference>
<dbReference type="InterPro" id="IPR050378">
    <property type="entry name" value="Metallo-dep_Hydrolases_sf"/>
</dbReference>
<evidence type="ECO:0000259" key="1">
    <source>
        <dbReference type="Pfam" id="PF07969"/>
    </source>
</evidence>
<dbReference type="Gene3D" id="2.30.40.10">
    <property type="entry name" value="Urease, subunit C, domain 1"/>
    <property type="match status" value="1"/>
</dbReference>
<dbReference type="RefSeq" id="WP_160722420.1">
    <property type="nucleotide sequence ID" value="NZ_SUMG01000016.1"/>
</dbReference>
<feature type="domain" description="Amidohydrolase 3" evidence="1">
    <location>
        <begin position="333"/>
        <end position="436"/>
    </location>
</feature>
<dbReference type="InterPro" id="IPR013108">
    <property type="entry name" value="Amidohydro_3"/>
</dbReference>
<proteinExistence type="predicted"/>
<name>A0AA44BE98_9CLOT</name>
<protein>
    <submittedName>
        <fullName evidence="2">Amidohydrolase</fullName>
    </submittedName>
</protein>
<dbReference type="Pfam" id="PF07969">
    <property type="entry name" value="Amidohydro_3"/>
    <property type="match status" value="2"/>
</dbReference>
<dbReference type="SUPFAM" id="SSF51556">
    <property type="entry name" value="Metallo-dependent hydrolases"/>
    <property type="match status" value="1"/>
</dbReference>
<dbReference type="Proteomes" id="UP000449710">
    <property type="component" value="Unassembled WGS sequence"/>
</dbReference>
<dbReference type="EMBL" id="SUMG01000016">
    <property type="protein sequence ID" value="NBG89099.1"/>
    <property type="molecule type" value="Genomic_DNA"/>
</dbReference>
<dbReference type="InterPro" id="IPR032466">
    <property type="entry name" value="Metal_Hydrolase"/>
</dbReference>
<keyword evidence="3" id="KW-1185">Reference proteome</keyword>
<dbReference type="AlphaFoldDB" id="A0AA44BE98"/>
<sequence>MYDIKIINGRIPNFATGDLQQQDVGIRAGKIVDLGRNLGPGEKILDAENKVVSPGFVDIHMHEEFLREGSDKIHYDISKHIALMGVTTALAGNCGNNRMDMSFFSQYITKYGAPVNYLSLIGHNYLREQVGIEDRYREATEKEIDQMKDLLQKALDLGVVGVSFGLEYSPGVSIQEVEKLIAPFKNQNLLLAAHYRKDAKYALEAVAEMIEISRRSGLPMQISHISSCAAFGMMDEALAMIEKAQGEGLDITVDTYPYNAFSTFLGSAVFDEGCFELWGKGPEIILLTEEPYRGQYCDMELFQKVRRERPDMLVAAFAMEEKDIDLAVKAPGVMIASDGLLREGQGHPRAAGTFPRVLGKYVREKESLTLMEALYKMTLLPATRLGLQHQKGRIARGYDGDLVIFNPDTILDRATFEEPTLPPKGIDYVLINGEIAVKDQQLLRENLGTFWTRPKNNSADPTL</sequence>
<dbReference type="SUPFAM" id="SSF51338">
    <property type="entry name" value="Composite domain of metallo-dependent hydrolases"/>
    <property type="match status" value="1"/>
</dbReference>